<keyword evidence="2" id="KW-1185">Reference proteome</keyword>
<dbReference type="EMBL" id="KZ819602">
    <property type="protein sequence ID" value="PWN36743.1"/>
    <property type="molecule type" value="Genomic_DNA"/>
</dbReference>
<dbReference type="InParanoid" id="A0A316VKA5"/>
<protein>
    <submittedName>
        <fullName evidence="1">Uncharacterized protein</fullName>
    </submittedName>
</protein>
<reference evidence="1 2" key="1">
    <citation type="journal article" date="2018" name="Mol. Biol. Evol.">
        <title>Broad Genomic Sampling Reveals a Smut Pathogenic Ancestry of the Fungal Clade Ustilaginomycotina.</title>
        <authorList>
            <person name="Kijpornyongpan T."/>
            <person name="Mondo S.J."/>
            <person name="Barry K."/>
            <person name="Sandor L."/>
            <person name="Lee J."/>
            <person name="Lipzen A."/>
            <person name="Pangilinan J."/>
            <person name="LaButti K."/>
            <person name="Hainaut M."/>
            <person name="Henrissat B."/>
            <person name="Grigoriev I.V."/>
            <person name="Spatafora J.W."/>
            <person name="Aime M.C."/>
        </authorList>
    </citation>
    <scope>NUCLEOTIDE SEQUENCE [LARGE SCALE GENOMIC DNA]</scope>
    <source>
        <strain evidence="1 2">MCA 3882</strain>
    </source>
</reference>
<dbReference type="OrthoDB" id="3983163at2759"/>
<gene>
    <name evidence="1" type="ORF">FA14DRAFT_176049</name>
</gene>
<dbReference type="Proteomes" id="UP000245771">
    <property type="component" value="Unassembled WGS sequence"/>
</dbReference>
<dbReference type="AlphaFoldDB" id="A0A316VKA5"/>
<organism evidence="1 2">
    <name type="scientific">Meira miltonrushii</name>
    <dbReference type="NCBI Taxonomy" id="1280837"/>
    <lineage>
        <taxon>Eukaryota</taxon>
        <taxon>Fungi</taxon>
        <taxon>Dikarya</taxon>
        <taxon>Basidiomycota</taxon>
        <taxon>Ustilaginomycotina</taxon>
        <taxon>Exobasidiomycetes</taxon>
        <taxon>Exobasidiales</taxon>
        <taxon>Brachybasidiaceae</taxon>
        <taxon>Meira</taxon>
    </lineage>
</organism>
<accession>A0A316VKA5</accession>
<dbReference type="GeneID" id="37022416"/>
<name>A0A316VKA5_9BASI</name>
<dbReference type="RefSeq" id="XP_025357045.1">
    <property type="nucleotide sequence ID" value="XM_025500635.1"/>
</dbReference>
<dbReference type="GO" id="GO:0042720">
    <property type="term" value="C:mitochondrial inner membrane peptidase complex"/>
    <property type="evidence" value="ECO:0007669"/>
    <property type="project" value="InterPro"/>
</dbReference>
<sequence>MAMERDNEVKNAGKNAMSRESGCTLHEMMQYSCRLLPDGVICRPVERFFRKCPGRAAVEVTHVLSTDRVGNVYLSESMEKAMPPAQHWKDIRT</sequence>
<proteinExistence type="predicted"/>
<dbReference type="InterPro" id="IPR024645">
    <property type="entry name" value="Mitochondr_Som1"/>
</dbReference>
<evidence type="ECO:0000313" key="1">
    <source>
        <dbReference type="EMBL" id="PWN36743.1"/>
    </source>
</evidence>
<dbReference type="Pfam" id="PF11093">
    <property type="entry name" value="Mitochondr_Som1"/>
    <property type="match status" value="1"/>
</dbReference>
<evidence type="ECO:0000313" key="2">
    <source>
        <dbReference type="Proteomes" id="UP000245771"/>
    </source>
</evidence>